<protein>
    <submittedName>
        <fullName evidence="2">Signal peptidase I</fullName>
    </submittedName>
</protein>
<dbReference type="AlphaFoldDB" id="A0A285D7S9"/>
<dbReference type="SUPFAM" id="SSF51306">
    <property type="entry name" value="LexA/Signal peptidase"/>
    <property type="match status" value="1"/>
</dbReference>
<reference evidence="2 3" key="1">
    <citation type="submission" date="2017-08" db="EMBL/GenBank/DDBJ databases">
        <authorList>
            <person name="de Groot N.N."/>
        </authorList>
    </citation>
    <scope>NUCLEOTIDE SEQUENCE [LARGE SCALE GENOMIC DNA]</scope>
    <source>
        <strain evidence="2 3">JC228</strain>
    </source>
</reference>
<dbReference type="Gene3D" id="2.10.109.10">
    <property type="entry name" value="Umud Fragment, subunit A"/>
    <property type="match status" value="1"/>
</dbReference>
<sequence length="195" mass="22777">MKKIVFVITLSFFLVGCSEISSSEPLTYNETSREVTTIEHLDSKMFTHHYMYDNMDRGNHDYFNKTLVVDPNYKEVSRGDVVLFEKDNGERSLSRIVALPEETIAIQKGQIYINNKKLDTFYGFAHRAGLDKKAYVELMENETNQKSVKEVFNYSMKNLTLSNEEYYLVSDDWFRGEMLVVRKDKIIGQVMGYKK</sequence>
<dbReference type="InterPro" id="IPR036286">
    <property type="entry name" value="LexA/Signal_pep-like_sf"/>
</dbReference>
<evidence type="ECO:0000313" key="3">
    <source>
        <dbReference type="Proteomes" id="UP000219546"/>
    </source>
</evidence>
<dbReference type="EMBL" id="OAOP01000012">
    <property type="protein sequence ID" value="SNX75416.1"/>
    <property type="molecule type" value="Genomic_DNA"/>
</dbReference>
<proteinExistence type="predicted"/>
<dbReference type="GO" id="GO:0006465">
    <property type="term" value="P:signal peptide processing"/>
    <property type="evidence" value="ECO:0007669"/>
    <property type="project" value="InterPro"/>
</dbReference>
<name>A0A285D7S9_9BACI</name>
<accession>A0A285D7S9</accession>
<keyword evidence="3" id="KW-1185">Reference proteome</keyword>
<evidence type="ECO:0000313" key="2">
    <source>
        <dbReference type="EMBL" id="SNX75416.1"/>
    </source>
</evidence>
<dbReference type="Proteomes" id="UP000219546">
    <property type="component" value="Unassembled WGS sequence"/>
</dbReference>
<dbReference type="GO" id="GO:0004252">
    <property type="term" value="F:serine-type endopeptidase activity"/>
    <property type="evidence" value="ECO:0007669"/>
    <property type="project" value="InterPro"/>
</dbReference>
<organism evidence="2 3">
    <name type="scientific">Bacillus oleivorans</name>
    <dbReference type="NCBI Taxonomy" id="1448271"/>
    <lineage>
        <taxon>Bacteria</taxon>
        <taxon>Bacillati</taxon>
        <taxon>Bacillota</taxon>
        <taxon>Bacilli</taxon>
        <taxon>Bacillales</taxon>
        <taxon>Bacillaceae</taxon>
        <taxon>Bacillus</taxon>
    </lineage>
</organism>
<dbReference type="RefSeq" id="WP_097160486.1">
    <property type="nucleotide sequence ID" value="NZ_JBEPMQ010000015.1"/>
</dbReference>
<dbReference type="InterPro" id="IPR019533">
    <property type="entry name" value="Peptidase_S26"/>
</dbReference>
<dbReference type="OrthoDB" id="2427065at2"/>
<dbReference type="PROSITE" id="PS51257">
    <property type="entry name" value="PROKAR_LIPOPROTEIN"/>
    <property type="match status" value="1"/>
</dbReference>
<dbReference type="Pfam" id="PF10502">
    <property type="entry name" value="Peptidase_S26"/>
    <property type="match status" value="1"/>
</dbReference>
<gene>
    <name evidence="2" type="ORF">SAMN05877753_11259</name>
</gene>
<dbReference type="CDD" id="cd06462">
    <property type="entry name" value="Peptidase_S24_S26"/>
    <property type="match status" value="1"/>
</dbReference>
<feature type="domain" description="Peptidase S26" evidence="1">
    <location>
        <begin position="53"/>
        <end position="172"/>
    </location>
</feature>
<evidence type="ECO:0000259" key="1">
    <source>
        <dbReference type="Pfam" id="PF10502"/>
    </source>
</evidence>